<sequence length="206" mass="22891">MKEVFMSEIFNKMADHYDTPPRIALAEKITAAVRPQLMNAREQILIDYGGGTGLVSLPLAPLVKQLQIWDTAEGMLAIVDQKVTQQGLTNVSGSLHDLTKESIHEEADIVLLSLVMLHIPDTEHLLQQLYQLLKPGGRLFIVDFNKNQSVSHPKVHNGFEQDTLLQLAESVGFDSVSYETFFEGPQLFMGQDAALFLYSAAKPSQP</sequence>
<dbReference type="Gene3D" id="3.40.50.150">
    <property type="entry name" value="Vaccinia Virus protein VP39"/>
    <property type="match status" value="1"/>
</dbReference>
<dbReference type="GO" id="GO:0032259">
    <property type="term" value="P:methylation"/>
    <property type="evidence" value="ECO:0007669"/>
    <property type="project" value="UniProtKB-KW"/>
</dbReference>
<dbReference type="EC" id="2.1.1.-" evidence="2"/>
<dbReference type="PANTHER" id="PTHR43861">
    <property type="entry name" value="TRANS-ACONITATE 2-METHYLTRANSFERASE-RELATED"/>
    <property type="match status" value="1"/>
</dbReference>
<organism evidence="2 3">
    <name type="scientific">Enterococcus gallinarum</name>
    <dbReference type="NCBI Taxonomy" id="1353"/>
    <lineage>
        <taxon>Bacteria</taxon>
        <taxon>Bacillati</taxon>
        <taxon>Bacillota</taxon>
        <taxon>Bacilli</taxon>
        <taxon>Lactobacillales</taxon>
        <taxon>Enterococcaceae</taxon>
        <taxon>Enterococcus</taxon>
    </lineage>
</organism>
<dbReference type="Pfam" id="PF13489">
    <property type="entry name" value="Methyltransf_23"/>
    <property type="match status" value="1"/>
</dbReference>
<dbReference type="RefSeq" id="WP_255200725.1">
    <property type="nucleotide sequence ID" value="NZ_BSYC01000002.1"/>
</dbReference>
<comment type="caution">
    <text evidence="2">The sequence shown here is derived from an EMBL/GenBank/DDBJ whole genome shotgun (WGS) entry which is preliminary data.</text>
</comment>
<evidence type="ECO:0000256" key="1">
    <source>
        <dbReference type="ARBA" id="ARBA00022679"/>
    </source>
</evidence>
<keyword evidence="1 2" id="KW-0808">Transferase</keyword>
<evidence type="ECO:0000313" key="2">
    <source>
        <dbReference type="EMBL" id="MDT2690978.1"/>
    </source>
</evidence>
<dbReference type="AlphaFoldDB" id="A0AAE4HSX4"/>
<evidence type="ECO:0000313" key="3">
    <source>
        <dbReference type="Proteomes" id="UP001183682"/>
    </source>
</evidence>
<dbReference type="EMBL" id="JARPZN010000009">
    <property type="protein sequence ID" value="MDT2690978.1"/>
    <property type="molecule type" value="Genomic_DNA"/>
</dbReference>
<name>A0AAE4HSX4_ENTGA</name>
<dbReference type="SUPFAM" id="SSF53335">
    <property type="entry name" value="S-adenosyl-L-methionine-dependent methyltransferases"/>
    <property type="match status" value="1"/>
</dbReference>
<accession>A0AAE4HSX4</accession>
<dbReference type="PANTHER" id="PTHR43861:SF3">
    <property type="entry name" value="PUTATIVE (AFU_ORTHOLOGUE AFUA_2G14390)-RELATED"/>
    <property type="match status" value="1"/>
</dbReference>
<gene>
    <name evidence="2" type="ORF">P7E30_12300</name>
</gene>
<reference evidence="2" key="1">
    <citation type="submission" date="2023-03" db="EMBL/GenBank/DDBJ databases">
        <authorList>
            <person name="Shen W."/>
            <person name="Cai J."/>
        </authorList>
    </citation>
    <scope>NUCLEOTIDE SEQUENCE</scope>
    <source>
        <strain evidence="2">K69-2</strain>
    </source>
</reference>
<dbReference type="InterPro" id="IPR029063">
    <property type="entry name" value="SAM-dependent_MTases_sf"/>
</dbReference>
<protein>
    <submittedName>
        <fullName evidence="2">Class I SAM-dependent methyltransferase</fullName>
        <ecNumber evidence="2">2.1.1.-</ecNumber>
    </submittedName>
</protein>
<keyword evidence="2" id="KW-0489">Methyltransferase</keyword>
<dbReference type="GO" id="GO:0008168">
    <property type="term" value="F:methyltransferase activity"/>
    <property type="evidence" value="ECO:0007669"/>
    <property type="project" value="UniProtKB-KW"/>
</dbReference>
<proteinExistence type="predicted"/>
<dbReference type="GeneID" id="93222395"/>
<dbReference type="Proteomes" id="UP001183682">
    <property type="component" value="Unassembled WGS sequence"/>
</dbReference>